<evidence type="ECO:0008006" key="3">
    <source>
        <dbReference type="Google" id="ProtNLM"/>
    </source>
</evidence>
<dbReference type="STRING" id="443218.AS9A_2242"/>
<dbReference type="InterPro" id="IPR027056">
    <property type="entry name" value="Gluconate_2DH_su3"/>
</dbReference>
<dbReference type="Proteomes" id="UP000009235">
    <property type="component" value="Chromosome"/>
</dbReference>
<gene>
    <name evidence="1" type="ordered locus">AS9A_2242</name>
</gene>
<dbReference type="KEGG" id="asd:AS9A_2242"/>
<evidence type="ECO:0000313" key="1">
    <source>
        <dbReference type="EMBL" id="AEF40691.1"/>
    </source>
</evidence>
<dbReference type="OrthoDB" id="8400810at2"/>
<proteinExistence type="predicted"/>
<dbReference type="RefSeq" id="WP_013807040.1">
    <property type="nucleotide sequence ID" value="NC_015564.1"/>
</dbReference>
<evidence type="ECO:0000313" key="2">
    <source>
        <dbReference type="Proteomes" id="UP000009235"/>
    </source>
</evidence>
<sequence>MPDNRQAQPAEESIALTYLNDAEARTVEVIAERIIPDGGDGAGATQAGVVYYIDRALSGVSQNLQHVYRTGLRALAKYCAAQHAAEFADLPVDIQDEVIQRFLGPAVPEEGSTPIMHGDEAGEHGESADLPTLRRLFAVVREHAIEGFFCDPTYGGNRDAVGWKLVGFPGAYWGYTAEQMGRDFDGRSLPIMTLSDLRTQLRAKNLPDNATFYRNEEN</sequence>
<dbReference type="HOGENOM" id="CLU_065508_0_0_11"/>
<organism evidence="1 2">
    <name type="scientific">Hoyosella subflava (strain DSM 45089 / JCM 17490 / NBRC 109087 / DQS3-9A1)</name>
    <name type="common">Amycolicicoccus subflavus</name>
    <dbReference type="NCBI Taxonomy" id="443218"/>
    <lineage>
        <taxon>Bacteria</taxon>
        <taxon>Bacillati</taxon>
        <taxon>Actinomycetota</taxon>
        <taxon>Actinomycetes</taxon>
        <taxon>Mycobacteriales</taxon>
        <taxon>Hoyosellaceae</taxon>
        <taxon>Hoyosella</taxon>
    </lineage>
</organism>
<protein>
    <recommendedName>
        <fullName evidence="3">Gluconate 2-dehydrogenase subunit 3 family protein</fullName>
    </recommendedName>
</protein>
<dbReference type="EMBL" id="CP002786">
    <property type="protein sequence ID" value="AEF40691.1"/>
    <property type="molecule type" value="Genomic_DNA"/>
</dbReference>
<dbReference type="Pfam" id="PF13618">
    <property type="entry name" value="Gluconate_2-dh3"/>
    <property type="match status" value="1"/>
</dbReference>
<accession>F6ER04</accession>
<keyword evidence="2" id="KW-1185">Reference proteome</keyword>
<reference evidence="1 2" key="1">
    <citation type="journal article" date="2011" name="J. Bacteriol.">
        <title>Complete genome sequence of Amycolicicoccus subflavus DQS3-9A1T, an actinomycete isolated from crude oil-polluted soil.</title>
        <authorList>
            <person name="Cai M."/>
            <person name="Chen W.M."/>
            <person name="Nie Y."/>
            <person name="Chi C.Q."/>
            <person name="Wang Y.N."/>
            <person name="Tang Y.Q."/>
            <person name="Li G.Y."/>
            <person name="Wu X.L."/>
        </authorList>
    </citation>
    <scope>NUCLEOTIDE SEQUENCE [LARGE SCALE GENOMIC DNA]</scope>
    <source>
        <strain evidence="2">DSM 45089 / DQS3-9A1</strain>
    </source>
</reference>
<name>F6ER04_HOYSD</name>
<dbReference type="AlphaFoldDB" id="F6ER04"/>
<dbReference type="eggNOG" id="ENOG502Z7SX">
    <property type="taxonomic scope" value="Bacteria"/>
</dbReference>